<protein>
    <submittedName>
        <fullName evidence="1">Uncharacterized protein</fullName>
    </submittedName>
</protein>
<keyword evidence="2" id="KW-1185">Reference proteome</keyword>
<dbReference type="Proteomes" id="UP000498980">
    <property type="component" value="Unassembled WGS sequence"/>
</dbReference>
<dbReference type="EMBL" id="BLWC01000001">
    <property type="protein sequence ID" value="GFN00742.1"/>
    <property type="molecule type" value="Genomic_DNA"/>
</dbReference>
<gene>
    <name evidence="1" type="ORF">Sfulv_55520</name>
</gene>
<sequence length="100" mass="11226">MSMAQLVAAGAPELPEGYFYRVRETSISNLMVEIRQQRGRWRSKLVTERYVLHGLKETAEQSVVLACTRAFEQWQGAAAERAAYKAATPFVGDHDPRGGR</sequence>
<comment type="caution">
    <text evidence="1">The sequence shown here is derived from an EMBL/GenBank/DDBJ whole genome shotgun (WGS) entry which is preliminary data.</text>
</comment>
<evidence type="ECO:0000313" key="1">
    <source>
        <dbReference type="EMBL" id="GFN00742.1"/>
    </source>
</evidence>
<reference evidence="1 2" key="1">
    <citation type="submission" date="2020-05" db="EMBL/GenBank/DDBJ databases">
        <title>Whole genome shotgun sequence of Streptomyces fulvorobeus NBRC 15897.</title>
        <authorList>
            <person name="Komaki H."/>
            <person name="Tamura T."/>
        </authorList>
    </citation>
    <scope>NUCLEOTIDE SEQUENCE [LARGE SCALE GENOMIC DNA]</scope>
    <source>
        <strain evidence="1 2">NBRC 15897</strain>
    </source>
</reference>
<accession>A0A7J0CDZ4</accession>
<proteinExistence type="predicted"/>
<dbReference type="AlphaFoldDB" id="A0A7J0CDZ4"/>
<name>A0A7J0CDZ4_9ACTN</name>
<organism evidence="1 2">
    <name type="scientific">Streptomyces fulvorobeus</name>
    <dbReference type="NCBI Taxonomy" id="284028"/>
    <lineage>
        <taxon>Bacteria</taxon>
        <taxon>Bacillati</taxon>
        <taxon>Actinomycetota</taxon>
        <taxon>Actinomycetes</taxon>
        <taxon>Kitasatosporales</taxon>
        <taxon>Streptomycetaceae</taxon>
        <taxon>Streptomyces</taxon>
    </lineage>
</organism>
<evidence type="ECO:0000313" key="2">
    <source>
        <dbReference type="Proteomes" id="UP000498980"/>
    </source>
</evidence>